<keyword evidence="3" id="KW-1185">Reference proteome</keyword>
<dbReference type="SUPFAM" id="SSF56219">
    <property type="entry name" value="DNase I-like"/>
    <property type="match status" value="1"/>
</dbReference>
<dbReference type="Proteomes" id="UP000735302">
    <property type="component" value="Unassembled WGS sequence"/>
</dbReference>
<dbReference type="GO" id="GO:0004519">
    <property type="term" value="F:endonuclease activity"/>
    <property type="evidence" value="ECO:0007669"/>
    <property type="project" value="UniProtKB-KW"/>
</dbReference>
<keyword evidence="2" id="KW-0378">Hydrolase</keyword>
<reference evidence="2 3" key="1">
    <citation type="journal article" date="2021" name="Elife">
        <title>Chloroplast acquisition without the gene transfer in kleptoplastic sea slugs, Plakobranchus ocellatus.</title>
        <authorList>
            <person name="Maeda T."/>
            <person name="Takahashi S."/>
            <person name="Yoshida T."/>
            <person name="Shimamura S."/>
            <person name="Takaki Y."/>
            <person name="Nagai Y."/>
            <person name="Toyoda A."/>
            <person name="Suzuki Y."/>
            <person name="Arimoto A."/>
            <person name="Ishii H."/>
            <person name="Satoh N."/>
            <person name="Nishiyama T."/>
            <person name="Hasebe M."/>
            <person name="Maruyama T."/>
            <person name="Minagawa J."/>
            <person name="Obokata J."/>
            <person name="Shigenobu S."/>
        </authorList>
    </citation>
    <scope>NUCLEOTIDE SEQUENCE [LARGE SCALE GENOMIC DNA]</scope>
</reference>
<name>A0AAV4AVL0_9GAST</name>
<sequence length="185" mass="21282">MTKYEEKTNICSERIIECTIKTRGGQLKIIQFYVPTTIYDDEDVDIFHEELGNALDDDKSKYNIMMGDFNAKMGPFGTGEKNVTGERLINFAEEGNLTITNRLFKKQEKRMWTWESPDGTTRNQIDFIVTSEKNISKDCGVITKINISSDHRMVRARIVANSRLEIKKNSKKETNKDKNRNTGDA</sequence>
<dbReference type="Pfam" id="PF14529">
    <property type="entry name" value="Exo_endo_phos_2"/>
    <property type="match status" value="1"/>
</dbReference>
<organism evidence="2 3">
    <name type="scientific">Plakobranchus ocellatus</name>
    <dbReference type="NCBI Taxonomy" id="259542"/>
    <lineage>
        <taxon>Eukaryota</taxon>
        <taxon>Metazoa</taxon>
        <taxon>Spiralia</taxon>
        <taxon>Lophotrochozoa</taxon>
        <taxon>Mollusca</taxon>
        <taxon>Gastropoda</taxon>
        <taxon>Heterobranchia</taxon>
        <taxon>Euthyneura</taxon>
        <taxon>Panpulmonata</taxon>
        <taxon>Sacoglossa</taxon>
        <taxon>Placobranchoidea</taxon>
        <taxon>Plakobranchidae</taxon>
        <taxon>Plakobranchus</taxon>
    </lineage>
</organism>
<dbReference type="PANTHER" id="PTHR23227">
    <property type="entry name" value="BUCENTAUR RELATED"/>
    <property type="match status" value="1"/>
</dbReference>
<dbReference type="EMBL" id="BLXT01004186">
    <property type="protein sequence ID" value="GFO10588.1"/>
    <property type="molecule type" value="Genomic_DNA"/>
</dbReference>
<accession>A0AAV4AVL0</accession>
<keyword evidence="2" id="KW-0540">Nuclease</keyword>
<comment type="caution">
    <text evidence="2">The sequence shown here is derived from an EMBL/GenBank/DDBJ whole genome shotgun (WGS) entry which is preliminary data.</text>
</comment>
<evidence type="ECO:0000259" key="1">
    <source>
        <dbReference type="Pfam" id="PF14529"/>
    </source>
</evidence>
<dbReference type="InterPro" id="IPR036691">
    <property type="entry name" value="Endo/exonu/phosph_ase_sf"/>
</dbReference>
<proteinExistence type="predicted"/>
<keyword evidence="2" id="KW-0255">Endonuclease</keyword>
<dbReference type="Gene3D" id="3.60.10.10">
    <property type="entry name" value="Endonuclease/exonuclease/phosphatase"/>
    <property type="match status" value="1"/>
</dbReference>
<evidence type="ECO:0000313" key="2">
    <source>
        <dbReference type="EMBL" id="GFO10588.1"/>
    </source>
</evidence>
<dbReference type="InterPro" id="IPR027124">
    <property type="entry name" value="Swc5/CFDP1/2"/>
</dbReference>
<dbReference type="InterPro" id="IPR005135">
    <property type="entry name" value="Endo/exonuclease/phosphatase"/>
</dbReference>
<dbReference type="AlphaFoldDB" id="A0AAV4AVL0"/>
<dbReference type="PANTHER" id="PTHR23227:SF67">
    <property type="entry name" value="CRANIOFACIAL DEVELOPMENT PROTEIN 2-LIKE"/>
    <property type="match status" value="1"/>
</dbReference>
<protein>
    <submittedName>
        <fullName evidence="2">Endonuclease-reverse transcriptase</fullName>
    </submittedName>
</protein>
<evidence type="ECO:0000313" key="3">
    <source>
        <dbReference type="Proteomes" id="UP000735302"/>
    </source>
</evidence>
<feature type="domain" description="Endonuclease/exonuclease/phosphatase" evidence="1">
    <location>
        <begin position="28"/>
        <end position="154"/>
    </location>
</feature>
<gene>
    <name evidence="2" type="ORF">PoB_003709300</name>
</gene>